<evidence type="ECO:0000313" key="2">
    <source>
        <dbReference type="EMBL" id="REE95485.1"/>
    </source>
</evidence>
<dbReference type="InterPro" id="IPR047738">
    <property type="entry name" value="SAV_2336-like_N"/>
</dbReference>
<dbReference type="SUPFAM" id="SSF52540">
    <property type="entry name" value="P-loop containing nucleoside triphosphate hydrolases"/>
    <property type="match status" value="1"/>
</dbReference>
<dbReference type="Pfam" id="PF13424">
    <property type="entry name" value="TPR_12"/>
    <property type="match status" value="2"/>
</dbReference>
<dbReference type="NCBIfam" id="NF040586">
    <property type="entry name" value="FxSxx_TPR"/>
    <property type="match status" value="1"/>
</dbReference>
<dbReference type="InterPro" id="IPR027417">
    <property type="entry name" value="P-loop_NTPase"/>
</dbReference>
<protein>
    <submittedName>
        <fullName evidence="2">Tetratricopeptide repeat protein</fullName>
    </submittedName>
</protein>
<sequence>MIDRLVEALRGLAPPVTADELADALWLARLLPPGADAAGDVETPGAPPVEQDPPEGAAPPDVPEADREAPPGAAWPGPAQPQAGLRPAPPGSAGPDLVRSPAMPAIPRALQLGRALRPLRVGAASRTRWLLHEQETAQRIAETGVWQPEMRPEVERRLDMALVVDDSVSMVVWQRTVAEFQAVLERLAAFRDVRVWRVDTDDDRLVLRTGTAPGHGSGHSPNELIDPTRRRLVLVVSDCIGRAWRDGRAAGLLERWGAAGPVAIVQPLPQRLWWRCAAAVEPVRITAARAGQPNDRLEVRPRAGGRRPEGIAVPVMELEPRWLRPWAELVGGRARRIDGMALFTGHPTADPPLDGGDDALTPMDRVVRFRAAASPTAYRLACYLAAAPLRIPVMRLVQQAMLPGSRPAHLAEVFLGNLLRKAEAADDPDDVRYEFHDGVRDILLSGLHRSEAMRVLREVWEVLRARRGSTLDFPALLSALEDGPDPSLDPPFAQVAARVLARMGGRYAVVAERLAETSGPGVGWPGPEPGDPAASGPSAVDPGSGPPAAPVTPPIVGPVVGGGLPARNPDFTGRDGLLAATRERLADAVTALLPQARHGLGGEGKSQSAVEYAYRYAGDYDLVWWISAEQITLARSSLAGLARHLGTPLSDDINRTVHHVLQALRSGRRHRRWLLIYDNATDPDELIPLMPVVPGPEGRLATPLRTGHVLVTSRDRRWADRSAAAEVPVFERWESVALLRRRVPGLPVDQADRIADRMADLPLAVEQAAAWHAETGRTTDEYLRLLDRHLAEGPAHDLPEDYPAPLAATLGLAFERLLEETPEAGRLLELWAFFGPEPVPLDLLSAGAGARLPAALRDLLADPRRLRRAMVDIGRYALGRFDAGAASLQVHRLVRAMLQTRLGGDADGRIRDRVHRILAAANPVEPPDDEGTWERRAQLAPHVVPAGVIDGASTAIREVALDQMRYLYLHGDFEGARMLGEIALERWRADLGPDDELALRAGRQLGNVLRALGDVAAAARLNAEIFDRTTERYGRDHVNAMLIANSVGADLRLRGRFTEALDLDTDTMRRMVRMFGKDHVQTLWVANNVGIDLRLLGRFEAAYDIDADALGRLRRQLGSGHRSSLLAMNQLARDLHGLGRYAEAVSLQREALERMQGTLGPDHVFVLHAEMSHAGALRKLGMHDEARRLAEDTLRLHVRRFGEDHPDALAARRALSLACAVTGDAERARRLGESALTGYRRIMGNDHPFVHACAADVALTLRALGGHEAAHVVDDTSLRALGRLLGADHYYTLCCSVGLIHDLFHTGRLEAARSRSRDTLARFRARYGPDHVYTLACAHNHRVIGAALGVDDDPDTLPDLRRSLGAGHPDVRRAAAGGLIECDSEPIPL</sequence>
<feature type="compositionally biased region" description="Pro residues" evidence="1">
    <location>
        <begin position="45"/>
        <end position="62"/>
    </location>
</feature>
<dbReference type="SUPFAM" id="SSF48452">
    <property type="entry name" value="TPR-like"/>
    <property type="match status" value="2"/>
</dbReference>
<proteinExistence type="predicted"/>
<keyword evidence="3" id="KW-1185">Reference proteome</keyword>
<dbReference type="Gene3D" id="3.40.50.300">
    <property type="entry name" value="P-loop containing nucleotide triphosphate hydrolases"/>
    <property type="match status" value="1"/>
</dbReference>
<evidence type="ECO:0000256" key="1">
    <source>
        <dbReference type="SAM" id="MobiDB-lite"/>
    </source>
</evidence>
<feature type="compositionally biased region" description="Pro residues" evidence="1">
    <location>
        <begin position="544"/>
        <end position="556"/>
    </location>
</feature>
<name>A0A3D9SRB6_9ACTN</name>
<gene>
    <name evidence="2" type="ORF">DFJ69_0875</name>
</gene>
<reference evidence="2 3" key="1">
    <citation type="submission" date="2018-08" db="EMBL/GenBank/DDBJ databases">
        <title>Sequencing the genomes of 1000 actinobacteria strains.</title>
        <authorList>
            <person name="Klenk H.-P."/>
        </authorList>
    </citation>
    <scope>NUCLEOTIDE SEQUENCE [LARGE SCALE GENOMIC DNA]</scope>
    <source>
        <strain evidence="2 3">DSM 43927</strain>
    </source>
</reference>
<accession>A0A3D9SRB6</accession>
<dbReference type="Gene3D" id="1.25.40.10">
    <property type="entry name" value="Tetratricopeptide repeat domain"/>
    <property type="match status" value="2"/>
</dbReference>
<dbReference type="Pfam" id="PF13374">
    <property type="entry name" value="TPR_10"/>
    <property type="match status" value="1"/>
</dbReference>
<dbReference type="PANTHER" id="PTHR46082">
    <property type="entry name" value="ATP/GTP-BINDING PROTEIN-RELATED"/>
    <property type="match status" value="1"/>
</dbReference>
<feature type="region of interest" description="Disordered" evidence="1">
    <location>
        <begin position="518"/>
        <end position="568"/>
    </location>
</feature>
<dbReference type="OrthoDB" id="580767at2"/>
<dbReference type="InterPro" id="IPR053137">
    <property type="entry name" value="NLR-like"/>
</dbReference>
<dbReference type="RefSeq" id="WP_116021277.1">
    <property type="nucleotide sequence ID" value="NZ_QTTT01000001.1"/>
</dbReference>
<feature type="region of interest" description="Disordered" evidence="1">
    <location>
        <begin position="34"/>
        <end position="101"/>
    </location>
</feature>
<dbReference type="NCBIfam" id="NF041121">
    <property type="entry name" value="SAV_2336_NTERM"/>
    <property type="match status" value="1"/>
</dbReference>
<evidence type="ECO:0000313" key="3">
    <source>
        <dbReference type="Proteomes" id="UP000256661"/>
    </source>
</evidence>
<dbReference type="Proteomes" id="UP000256661">
    <property type="component" value="Unassembled WGS sequence"/>
</dbReference>
<dbReference type="EMBL" id="QTTT01000001">
    <property type="protein sequence ID" value="REE95485.1"/>
    <property type="molecule type" value="Genomic_DNA"/>
</dbReference>
<organism evidence="2 3">
    <name type="scientific">Thermomonospora umbrina</name>
    <dbReference type="NCBI Taxonomy" id="111806"/>
    <lineage>
        <taxon>Bacteria</taxon>
        <taxon>Bacillati</taxon>
        <taxon>Actinomycetota</taxon>
        <taxon>Actinomycetes</taxon>
        <taxon>Streptosporangiales</taxon>
        <taxon>Thermomonosporaceae</taxon>
        <taxon>Thermomonospora</taxon>
    </lineage>
</organism>
<comment type="caution">
    <text evidence="2">The sequence shown here is derived from an EMBL/GenBank/DDBJ whole genome shotgun (WGS) entry which is preliminary data.</text>
</comment>
<feature type="compositionally biased region" description="Low complexity" evidence="1">
    <location>
        <begin position="70"/>
        <end position="84"/>
    </location>
</feature>
<dbReference type="PANTHER" id="PTHR46082:SF6">
    <property type="entry name" value="AAA+ ATPASE DOMAIN-CONTAINING PROTEIN-RELATED"/>
    <property type="match status" value="1"/>
</dbReference>
<dbReference type="InterPro" id="IPR011990">
    <property type="entry name" value="TPR-like_helical_dom_sf"/>
</dbReference>